<dbReference type="EMBL" id="HG994587">
    <property type="protein sequence ID" value="CAF3019999.1"/>
    <property type="molecule type" value="Genomic_DNA"/>
</dbReference>
<protein>
    <submittedName>
        <fullName evidence="10">(salmon louse) hypothetical protein</fullName>
    </submittedName>
</protein>
<keyword evidence="4" id="KW-0479">Metal-binding</keyword>
<reference evidence="10" key="1">
    <citation type="submission" date="2021-02" db="EMBL/GenBank/DDBJ databases">
        <authorList>
            <person name="Bekaert M."/>
        </authorList>
    </citation>
    <scope>NUCLEOTIDE SEQUENCE</scope>
    <source>
        <strain evidence="10">IoA-00</strain>
    </source>
</reference>
<dbReference type="SMART" id="SM00291">
    <property type="entry name" value="ZnF_ZZ"/>
    <property type="match status" value="1"/>
</dbReference>
<evidence type="ECO:0000256" key="8">
    <source>
        <dbReference type="ARBA" id="ARBA00023212"/>
    </source>
</evidence>
<evidence type="ECO:0000256" key="1">
    <source>
        <dbReference type="ARBA" id="ARBA00004245"/>
    </source>
</evidence>
<dbReference type="Pfam" id="PF09069">
    <property type="entry name" value="EF-hand_3"/>
    <property type="match status" value="1"/>
</dbReference>
<keyword evidence="6" id="KW-0862">Zinc</keyword>
<dbReference type="InterPro" id="IPR050774">
    <property type="entry name" value="KCMF1/Dystrophin"/>
</dbReference>
<organism evidence="10 11">
    <name type="scientific">Lepeophtheirus salmonis</name>
    <name type="common">Salmon louse</name>
    <name type="synonym">Caligus salmonis</name>
    <dbReference type="NCBI Taxonomy" id="72036"/>
    <lineage>
        <taxon>Eukaryota</taxon>
        <taxon>Metazoa</taxon>
        <taxon>Ecdysozoa</taxon>
        <taxon>Arthropoda</taxon>
        <taxon>Crustacea</taxon>
        <taxon>Multicrustacea</taxon>
        <taxon>Hexanauplia</taxon>
        <taxon>Copepoda</taxon>
        <taxon>Siphonostomatoida</taxon>
        <taxon>Caligidae</taxon>
        <taxon>Lepeophtheirus</taxon>
    </lineage>
</organism>
<gene>
    <name evidence="10" type="ORF">LSAA_14347</name>
</gene>
<comment type="subcellular location">
    <subcellularLocation>
        <location evidence="2">Cell membrane</location>
        <location evidence="2">Sarcolemma</location>
        <topology evidence="2">Peripheral membrane protein</topology>
        <orientation evidence="2">Cytoplasmic side</orientation>
    </subcellularLocation>
    <subcellularLocation>
        <location evidence="1">Cytoplasm</location>
        <location evidence="1">Cytoskeleton</location>
    </subcellularLocation>
</comment>
<sequence length="612" mass="70599">MAISKGPEGRVTITSFAMQPPSQVLNPWDDAKIKSRLKECDSILFAAYRTSTKLLLVQEALKLNLVKLNIVTHVLGHHGLGPSENDSLLSWNEVLGILRDVYSAGSKIRNYYSPSLNIEAYSQAARNILREIYRGDNSLSVNSLKIFLVLLSQGVLREKFVYLFRQFAHRNSDHCLTKQDLKNFLHSIIKFPEYFKESCSFGAEGVEAAVRSCFSLTNRTGERDVINEEIYLKWQLMEPQLLVWLPTFYRQTSAQGIRHGMRCSNCRTQDIIGMRYQCLRCLNYDTCQHCFFYGHVSRGHKVHHPMQEYCYRSTRRDETMAFIKKLGNNFRKRNSRDIRGRYLPASSQTINNFHSRDVHDGSYGFHSVISERRDISPMDNNNDRHKRYLLSKQKHNEVKSIIMSLEEHNEKRLVMSDHQSEMLVIISVREQLNKLKNVMETLFNEDELIPNSSEPNPVPCGNIRVDEPHSLVVGSTPLASYPCRKNHLKSDNKLSEIDLSPIVKQDRVSTLSRQKSSPYKDKIFTSIVNIEPPFRNSEIQSSVSCQDISSLLSRGTFEDDFNNISNRENCELKKGREDEVLSEEEIQSLMGRLENVFKSLEHPLSSTFRRKS</sequence>
<dbReference type="Pfam" id="PF00569">
    <property type="entry name" value="ZZ"/>
    <property type="match status" value="1"/>
</dbReference>
<dbReference type="AlphaFoldDB" id="A0A7R8D3T7"/>
<accession>A0A7R8D3T7</accession>
<dbReference type="GO" id="GO:0099536">
    <property type="term" value="P:synaptic signaling"/>
    <property type="evidence" value="ECO:0007669"/>
    <property type="project" value="TreeGrafter"/>
</dbReference>
<evidence type="ECO:0000256" key="2">
    <source>
        <dbReference type="ARBA" id="ARBA00004278"/>
    </source>
</evidence>
<dbReference type="GO" id="GO:0008270">
    <property type="term" value="F:zinc ion binding"/>
    <property type="evidence" value="ECO:0007669"/>
    <property type="project" value="UniProtKB-KW"/>
</dbReference>
<evidence type="ECO:0000313" key="11">
    <source>
        <dbReference type="Proteomes" id="UP000675881"/>
    </source>
</evidence>
<dbReference type="InterPro" id="IPR015154">
    <property type="entry name" value="EF-hand_dom_typ2"/>
</dbReference>
<evidence type="ECO:0000256" key="6">
    <source>
        <dbReference type="ARBA" id="ARBA00022833"/>
    </source>
</evidence>
<keyword evidence="3" id="KW-0963">Cytoplasm</keyword>
<dbReference type="Pfam" id="PF09068">
    <property type="entry name" value="EF-hand_2"/>
    <property type="match status" value="1"/>
</dbReference>
<dbReference type="GO" id="GO:0050804">
    <property type="term" value="P:modulation of chemical synaptic transmission"/>
    <property type="evidence" value="ECO:0007669"/>
    <property type="project" value="UniProtKB-ARBA"/>
</dbReference>
<proteinExistence type="predicted"/>
<evidence type="ECO:0000256" key="3">
    <source>
        <dbReference type="ARBA" id="ARBA00022490"/>
    </source>
</evidence>
<dbReference type="SUPFAM" id="SSF47473">
    <property type="entry name" value="EF-hand"/>
    <property type="match status" value="2"/>
</dbReference>
<dbReference type="GO" id="GO:0046716">
    <property type="term" value="P:muscle cell cellular homeostasis"/>
    <property type="evidence" value="ECO:0007669"/>
    <property type="project" value="UniProtKB-ARBA"/>
</dbReference>
<dbReference type="PANTHER" id="PTHR12268:SF14">
    <property type="entry name" value="DYSTROPHIN-1"/>
    <property type="match status" value="1"/>
</dbReference>
<dbReference type="PANTHER" id="PTHR12268">
    <property type="entry name" value="E3 UBIQUITIN-PROTEIN LIGASE KCMF1"/>
    <property type="match status" value="1"/>
</dbReference>
<keyword evidence="11" id="KW-1185">Reference proteome</keyword>
<evidence type="ECO:0000256" key="5">
    <source>
        <dbReference type="ARBA" id="ARBA00022771"/>
    </source>
</evidence>
<dbReference type="InterPro" id="IPR011992">
    <property type="entry name" value="EF-hand-dom_pair"/>
</dbReference>
<evidence type="ECO:0000313" key="10">
    <source>
        <dbReference type="EMBL" id="CAF3019999.1"/>
    </source>
</evidence>
<dbReference type="GO" id="GO:0005737">
    <property type="term" value="C:cytoplasm"/>
    <property type="evidence" value="ECO:0007669"/>
    <property type="project" value="UniProtKB-SubCell"/>
</dbReference>
<dbReference type="InterPro" id="IPR015153">
    <property type="entry name" value="EF-hand_dom_typ1"/>
</dbReference>
<keyword evidence="8" id="KW-0206">Cytoskeleton</keyword>
<dbReference type="InterPro" id="IPR000433">
    <property type="entry name" value="Znf_ZZ"/>
</dbReference>
<keyword evidence="5" id="KW-0863">Zinc-finger</keyword>
<dbReference type="PROSITE" id="PS50135">
    <property type="entry name" value="ZF_ZZ_2"/>
    <property type="match status" value="1"/>
</dbReference>
<dbReference type="OrthoDB" id="10014385at2759"/>
<dbReference type="InterPro" id="IPR043145">
    <property type="entry name" value="Znf_ZZ_sf"/>
</dbReference>
<dbReference type="SUPFAM" id="SSF57850">
    <property type="entry name" value="RING/U-box"/>
    <property type="match status" value="1"/>
</dbReference>
<evidence type="ECO:0000256" key="7">
    <source>
        <dbReference type="ARBA" id="ARBA00022837"/>
    </source>
</evidence>
<keyword evidence="7" id="KW-0106">Calcium</keyword>
<dbReference type="Gene3D" id="1.10.238.10">
    <property type="entry name" value="EF-hand"/>
    <property type="match status" value="2"/>
</dbReference>
<feature type="domain" description="ZZ-type" evidence="9">
    <location>
        <begin position="258"/>
        <end position="314"/>
    </location>
</feature>
<dbReference type="GO" id="GO:0045202">
    <property type="term" value="C:synapse"/>
    <property type="evidence" value="ECO:0007669"/>
    <property type="project" value="GOC"/>
</dbReference>
<dbReference type="GO" id="GO:0016010">
    <property type="term" value="C:dystrophin-associated glycoprotein complex"/>
    <property type="evidence" value="ECO:0007669"/>
    <property type="project" value="UniProtKB-ARBA"/>
</dbReference>
<name>A0A7R8D3T7_LEPSM</name>
<evidence type="ECO:0000256" key="4">
    <source>
        <dbReference type="ARBA" id="ARBA00022723"/>
    </source>
</evidence>
<dbReference type="Gene3D" id="3.30.60.90">
    <property type="match status" value="1"/>
</dbReference>
<dbReference type="Proteomes" id="UP000675881">
    <property type="component" value="Chromosome 8"/>
</dbReference>
<evidence type="ECO:0000259" key="9">
    <source>
        <dbReference type="PROSITE" id="PS50135"/>
    </source>
</evidence>